<accession>A0A2Z6FEN8</accession>
<dbReference type="PANTHER" id="PTHR43441">
    <property type="entry name" value="RIBOSOMAL-PROTEIN-SERINE ACETYLTRANSFERASE"/>
    <property type="match status" value="1"/>
</dbReference>
<sequence length="179" mass="20001">MQPKLVVDQHIHLQPVTEADAPALFQLVDQNRVNLDTWLPWVGDIESVADELGFLKYAQQQMANQELWMATIWDDHQLVGTIDVHNIDDLNRAGEVGYWLDEAFRGRGVMHRALAAIEQYAASELELDQLSIIAAHENVASQQVALKAGYRAVETVSGVTSVSHQPQDATRYQKQLGGM</sequence>
<dbReference type="EMBL" id="CP031003">
    <property type="protein sequence ID" value="AXN35610.1"/>
    <property type="molecule type" value="Genomic_DNA"/>
</dbReference>
<evidence type="ECO:0000313" key="3">
    <source>
        <dbReference type="EMBL" id="WDC91857.1"/>
    </source>
</evidence>
<reference evidence="3" key="2">
    <citation type="submission" date="2023-02" db="EMBL/GenBank/DDBJ databases">
        <title>Complete genome sequence of Lactobacillus curvatus CACC879 isolated from Pig feces.</title>
        <authorList>
            <person name="Park S."/>
            <person name="Park M.A."/>
            <person name="Kim D.-H."/>
            <person name="Kim Y."/>
        </authorList>
    </citation>
    <scope>NUCLEOTIDE SEQUENCE</scope>
    <source>
        <strain evidence="3">CACC879</strain>
    </source>
</reference>
<evidence type="ECO:0000313" key="2">
    <source>
        <dbReference type="EMBL" id="AXN35610.1"/>
    </source>
</evidence>
<dbReference type="Pfam" id="PF13302">
    <property type="entry name" value="Acetyltransf_3"/>
    <property type="match status" value="1"/>
</dbReference>
<evidence type="ECO:0000313" key="4">
    <source>
        <dbReference type="Proteomes" id="UP000257607"/>
    </source>
</evidence>
<organism evidence="2 4">
    <name type="scientific">Latilactobacillus curvatus</name>
    <name type="common">Lactobacillus curvatus</name>
    <dbReference type="NCBI Taxonomy" id="28038"/>
    <lineage>
        <taxon>Bacteria</taxon>
        <taxon>Bacillati</taxon>
        <taxon>Bacillota</taxon>
        <taxon>Bacilli</taxon>
        <taxon>Lactobacillales</taxon>
        <taxon>Lactobacillaceae</taxon>
        <taxon>Latilactobacillus</taxon>
    </lineage>
</organism>
<dbReference type="InterPro" id="IPR051908">
    <property type="entry name" value="Ribosomal_N-acetyltransferase"/>
</dbReference>
<dbReference type="InterPro" id="IPR016181">
    <property type="entry name" value="Acyl_CoA_acyltransferase"/>
</dbReference>
<dbReference type="RefSeq" id="WP_054644341.1">
    <property type="nucleotide sequence ID" value="NZ_BJOQ01000013.1"/>
</dbReference>
<dbReference type="PANTHER" id="PTHR43441:SF11">
    <property type="entry name" value="RIBOSOMAL-PROTEIN-SERINE ACETYLTRANSFERASE"/>
    <property type="match status" value="1"/>
</dbReference>
<dbReference type="CDD" id="cd04301">
    <property type="entry name" value="NAT_SF"/>
    <property type="match status" value="1"/>
</dbReference>
<dbReference type="GeneID" id="49610692"/>
<dbReference type="EMBL" id="CP117683">
    <property type="protein sequence ID" value="WDC91857.1"/>
    <property type="molecule type" value="Genomic_DNA"/>
</dbReference>
<dbReference type="InterPro" id="IPR000182">
    <property type="entry name" value="GNAT_dom"/>
</dbReference>
<dbReference type="PROSITE" id="PS51186">
    <property type="entry name" value="GNAT"/>
    <property type="match status" value="1"/>
</dbReference>
<protein>
    <submittedName>
        <fullName evidence="2 3">N-acetyltransferase</fullName>
    </submittedName>
</protein>
<dbReference type="GO" id="GO:0005737">
    <property type="term" value="C:cytoplasm"/>
    <property type="evidence" value="ECO:0007669"/>
    <property type="project" value="TreeGrafter"/>
</dbReference>
<evidence type="ECO:0000259" key="1">
    <source>
        <dbReference type="PROSITE" id="PS51186"/>
    </source>
</evidence>
<name>A0A2Z6FEN8_LATCU</name>
<dbReference type="Gene3D" id="3.40.630.30">
    <property type="match status" value="1"/>
</dbReference>
<dbReference type="Proteomes" id="UP000257607">
    <property type="component" value="Chromosome"/>
</dbReference>
<dbReference type="GO" id="GO:0008999">
    <property type="term" value="F:protein-N-terminal-alanine acetyltransferase activity"/>
    <property type="evidence" value="ECO:0007669"/>
    <property type="project" value="TreeGrafter"/>
</dbReference>
<keyword evidence="2" id="KW-0808">Transferase</keyword>
<gene>
    <name evidence="2" type="ORF">DT351_04215</name>
    <name evidence="3" type="ORF">PSR33_06620</name>
</gene>
<dbReference type="Proteomes" id="UP001215533">
    <property type="component" value="Chromosome"/>
</dbReference>
<reference evidence="2 4" key="1">
    <citation type="submission" date="2018-07" db="EMBL/GenBank/DDBJ databases">
        <title>Lactobacillus curvatus genome sequence.</title>
        <authorList>
            <person name="Prechtl R."/>
        </authorList>
    </citation>
    <scope>NUCLEOTIDE SEQUENCE [LARGE SCALE GENOMIC DNA]</scope>
    <source>
        <strain evidence="2 4">TMW 1.1928</strain>
    </source>
</reference>
<dbReference type="SUPFAM" id="SSF55729">
    <property type="entry name" value="Acyl-CoA N-acyltransferases (Nat)"/>
    <property type="match status" value="1"/>
</dbReference>
<dbReference type="GO" id="GO:1990189">
    <property type="term" value="F:protein N-terminal-serine acetyltransferase activity"/>
    <property type="evidence" value="ECO:0007669"/>
    <property type="project" value="TreeGrafter"/>
</dbReference>
<proteinExistence type="predicted"/>
<dbReference type="AlphaFoldDB" id="A0A2Z6FEN8"/>
<feature type="domain" description="N-acetyltransferase" evidence="1">
    <location>
        <begin position="11"/>
        <end position="177"/>
    </location>
</feature>